<keyword evidence="2" id="KW-1185">Reference proteome</keyword>
<evidence type="ECO:0000313" key="2">
    <source>
        <dbReference type="Proteomes" id="UP000194474"/>
    </source>
</evidence>
<dbReference type="Proteomes" id="UP000194474">
    <property type="component" value="Unassembled WGS sequence"/>
</dbReference>
<name>A0A1Y6ENW1_9HYPH</name>
<organism evidence="1 2">
    <name type="scientific">Devosia lucknowensis</name>
    <dbReference type="NCBI Taxonomy" id="1096929"/>
    <lineage>
        <taxon>Bacteria</taxon>
        <taxon>Pseudomonadati</taxon>
        <taxon>Pseudomonadota</taxon>
        <taxon>Alphaproteobacteria</taxon>
        <taxon>Hyphomicrobiales</taxon>
        <taxon>Devosiaceae</taxon>
        <taxon>Devosia</taxon>
    </lineage>
</organism>
<dbReference type="SUPFAM" id="SSF160379">
    <property type="entry name" value="SP0830-like"/>
    <property type="match status" value="1"/>
</dbReference>
<dbReference type="EMBL" id="FXWK01000001">
    <property type="protein sequence ID" value="SMQ62212.1"/>
    <property type="molecule type" value="Genomic_DNA"/>
</dbReference>
<sequence>MANSPDLYVILLRAIGPVTHKLMGMAQWREAAEKAGFTEPVTVLNTGNMIAGFPGSMGEATRDMTAVLRRFGLGENVVPVLRSPDLLQRLLKADPVPDAARERPSQTGVYFFADASPDFGWLEGYDGPEDVHVVEKHLVVDFTRDVAESGRLIRLIDKSCGTNTSRSWSSVTKIAAAAAEHPHPASP</sequence>
<protein>
    <submittedName>
        <fullName evidence="1">Uncharacterized conserved protein, DUF1697 family</fullName>
    </submittedName>
</protein>
<dbReference type="AlphaFoldDB" id="A0A1Y6ENW1"/>
<gene>
    <name evidence="1" type="ORF">SAMN06295905_0634</name>
</gene>
<dbReference type="RefSeq" id="WP_086469079.1">
    <property type="nucleotide sequence ID" value="NZ_FXWK01000001.1"/>
</dbReference>
<evidence type="ECO:0000313" key="1">
    <source>
        <dbReference type="EMBL" id="SMQ62212.1"/>
    </source>
</evidence>
<dbReference type="OrthoDB" id="9806494at2"/>
<accession>A0A1Y6ENW1</accession>
<dbReference type="Gene3D" id="3.30.70.1280">
    <property type="entry name" value="SP0830-like domains"/>
    <property type="match status" value="1"/>
</dbReference>
<dbReference type="PANTHER" id="PTHR36439">
    <property type="entry name" value="BLL4334 PROTEIN"/>
    <property type="match status" value="1"/>
</dbReference>
<dbReference type="PANTHER" id="PTHR36439:SF1">
    <property type="entry name" value="DUF1697 DOMAIN-CONTAINING PROTEIN"/>
    <property type="match status" value="1"/>
</dbReference>
<proteinExistence type="predicted"/>
<dbReference type="Pfam" id="PF08002">
    <property type="entry name" value="DUF1697"/>
    <property type="match status" value="1"/>
</dbReference>
<reference evidence="2" key="1">
    <citation type="submission" date="2017-04" db="EMBL/GenBank/DDBJ databases">
        <authorList>
            <person name="Varghese N."/>
            <person name="Submissions S."/>
        </authorList>
    </citation>
    <scope>NUCLEOTIDE SEQUENCE [LARGE SCALE GENOMIC DNA]</scope>
</reference>
<dbReference type="InterPro" id="IPR012545">
    <property type="entry name" value="DUF1697"/>
</dbReference>